<gene>
    <name evidence="1" type="ORF">AVDCRST_MAG88-3517</name>
</gene>
<name>A0A6J4VLS0_9BACT</name>
<dbReference type="EMBL" id="CADCWM010000849">
    <property type="protein sequence ID" value="CAA9582480.1"/>
    <property type="molecule type" value="Genomic_DNA"/>
</dbReference>
<sequence>FNCNPWSPGYRLAVETTFTDQCYHLYRAYGFADTFPAAGNEDSLAAYTHHGFAGERYTWAHFHLAGRIDWILKLDGAHRIHTQSCFIARDQAHPRYPSDHYPVVADVLLST</sequence>
<evidence type="ECO:0000313" key="1">
    <source>
        <dbReference type="EMBL" id="CAA9582480.1"/>
    </source>
</evidence>
<dbReference type="AlphaFoldDB" id="A0A6J4VLS0"/>
<feature type="non-terminal residue" evidence="1">
    <location>
        <position position="1"/>
    </location>
</feature>
<organism evidence="1">
    <name type="scientific">uncultured Thermomicrobiales bacterium</name>
    <dbReference type="NCBI Taxonomy" id="1645740"/>
    <lineage>
        <taxon>Bacteria</taxon>
        <taxon>Pseudomonadati</taxon>
        <taxon>Thermomicrobiota</taxon>
        <taxon>Thermomicrobia</taxon>
        <taxon>Thermomicrobiales</taxon>
        <taxon>environmental samples</taxon>
    </lineage>
</organism>
<dbReference type="Gene3D" id="3.60.10.10">
    <property type="entry name" value="Endonuclease/exonuclease/phosphatase"/>
    <property type="match status" value="1"/>
</dbReference>
<proteinExistence type="predicted"/>
<accession>A0A6J4VLS0</accession>
<dbReference type="SUPFAM" id="SSF56219">
    <property type="entry name" value="DNase I-like"/>
    <property type="match status" value="1"/>
</dbReference>
<dbReference type="InterPro" id="IPR036691">
    <property type="entry name" value="Endo/exonu/phosph_ase_sf"/>
</dbReference>
<reference evidence="1" key="1">
    <citation type="submission" date="2020-02" db="EMBL/GenBank/DDBJ databases">
        <authorList>
            <person name="Meier V. D."/>
        </authorList>
    </citation>
    <scope>NUCLEOTIDE SEQUENCE</scope>
    <source>
        <strain evidence="1">AVDCRST_MAG88</strain>
    </source>
</reference>
<protein>
    <submittedName>
        <fullName evidence="1">Uncharacterized protein</fullName>
    </submittedName>
</protein>